<protein>
    <submittedName>
        <fullName evidence="2">Uncharacterized protein</fullName>
    </submittedName>
</protein>
<feature type="transmembrane region" description="Helical" evidence="1">
    <location>
        <begin position="21"/>
        <end position="37"/>
    </location>
</feature>
<evidence type="ECO:0000256" key="1">
    <source>
        <dbReference type="SAM" id="Phobius"/>
    </source>
</evidence>
<sequence>MWLFRFLKIDVQRCFPITPSIVFLLIVLQLAAWYPFLNNAYQEVTYQNRLKNRAIKNWQKALYQAQKLESSSFITDEWVSHQVIASKEGVPRQWGVEGGASLVRWQTLLEYVEEQVALKLSSVVWQNRFDGNWFGHLSFDVLAPRKGIASHYWLPIQSHTGRFAEREWKLLSILHTDNQASALLQYKQAKRWVSEGDWLPQAAMTVDQVLYDRITLITKDGKKEVLSTMQAENIEKAN</sequence>
<keyword evidence="1" id="KW-0812">Transmembrane</keyword>
<accession>A0A934JL01</accession>
<keyword evidence="3" id="KW-1185">Reference proteome</keyword>
<dbReference type="Proteomes" id="UP000628710">
    <property type="component" value="Unassembled WGS sequence"/>
</dbReference>
<organism evidence="2 3">
    <name type="scientific">Marinomonas transparens</name>
    <dbReference type="NCBI Taxonomy" id="2795388"/>
    <lineage>
        <taxon>Bacteria</taxon>
        <taxon>Pseudomonadati</taxon>
        <taxon>Pseudomonadota</taxon>
        <taxon>Gammaproteobacteria</taxon>
        <taxon>Oceanospirillales</taxon>
        <taxon>Oceanospirillaceae</taxon>
        <taxon>Marinomonas</taxon>
    </lineage>
</organism>
<evidence type="ECO:0000313" key="2">
    <source>
        <dbReference type="EMBL" id="MBJ7538080.1"/>
    </source>
</evidence>
<evidence type="ECO:0000313" key="3">
    <source>
        <dbReference type="Proteomes" id="UP000628710"/>
    </source>
</evidence>
<comment type="caution">
    <text evidence="2">The sequence shown here is derived from an EMBL/GenBank/DDBJ whole genome shotgun (WGS) entry which is preliminary data.</text>
</comment>
<name>A0A934JL01_9GAMM</name>
<reference evidence="2" key="1">
    <citation type="submission" date="2020-12" db="EMBL/GenBank/DDBJ databases">
        <title>Marinomonas arctica sp. nov., a psychrotolerant bacterium isolated from the Arctic.</title>
        <authorList>
            <person name="Zhang Y."/>
        </authorList>
    </citation>
    <scope>NUCLEOTIDE SEQUENCE</scope>
    <source>
        <strain evidence="2">C1424</strain>
    </source>
</reference>
<keyword evidence="1" id="KW-0472">Membrane</keyword>
<dbReference type="EMBL" id="JAEMNX010000010">
    <property type="protein sequence ID" value="MBJ7538080.1"/>
    <property type="molecule type" value="Genomic_DNA"/>
</dbReference>
<dbReference type="RefSeq" id="WP_199468469.1">
    <property type="nucleotide sequence ID" value="NZ_JAEMNX010000010.1"/>
</dbReference>
<proteinExistence type="predicted"/>
<dbReference type="AlphaFoldDB" id="A0A934JL01"/>
<gene>
    <name evidence="2" type="ORF">I8J31_10380</name>
</gene>
<keyword evidence="1" id="KW-1133">Transmembrane helix</keyword>